<dbReference type="GO" id="GO:0032259">
    <property type="term" value="P:methylation"/>
    <property type="evidence" value="ECO:0007669"/>
    <property type="project" value="UniProtKB-KW"/>
</dbReference>
<dbReference type="Gene3D" id="3.40.50.150">
    <property type="entry name" value="Vaccinia Virus protein VP39"/>
    <property type="match status" value="1"/>
</dbReference>
<dbReference type="CDD" id="cd02440">
    <property type="entry name" value="AdoMet_MTases"/>
    <property type="match status" value="1"/>
</dbReference>
<name>A0A9D1VNP6_9FIRM</name>
<accession>A0A9D1VNP6</accession>
<dbReference type="InterPro" id="IPR013216">
    <property type="entry name" value="Methyltransf_11"/>
</dbReference>
<dbReference type="GO" id="GO:0008757">
    <property type="term" value="F:S-adenosylmethionine-dependent methyltransferase activity"/>
    <property type="evidence" value="ECO:0007669"/>
    <property type="project" value="InterPro"/>
</dbReference>
<reference evidence="2" key="1">
    <citation type="journal article" date="2021" name="PeerJ">
        <title>Extensive microbial diversity within the chicken gut microbiome revealed by metagenomics and culture.</title>
        <authorList>
            <person name="Gilroy R."/>
            <person name="Ravi A."/>
            <person name="Getino M."/>
            <person name="Pursley I."/>
            <person name="Horton D.L."/>
            <person name="Alikhan N.F."/>
            <person name="Baker D."/>
            <person name="Gharbi K."/>
            <person name="Hall N."/>
            <person name="Watson M."/>
            <person name="Adriaenssens E.M."/>
            <person name="Foster-Nyarko E."/>
            <person name="Jarju S."/>
            <person name="Secka A."/>
            <person name="Antonio M."/>
            <person name="Oren A."/>
            <person name="Chaudhuri R.R."/>
            <person name="La Ragione R."/>
            <person name="Hildebrand F."/>
            <person name="Pallen M.J."/>
        </authorList>
    </citation>
    <scope>NUCLEOTIDE SEQUENCE</scope>
    <source>
        <strain evidence="2">ChiHjej12B11-1927</strain>
    </source>
</reference>
<keyword evidence="2" id="KW-0808">Transferase</keyword>
<protein>
    <submittedName>
        <fullName evidence="2">Class I SAM-dependent methyltransferase</fullName>
    </submittedName>
</protein>
<dbReference type="AlphaFoldDB" id="A0A9D1VNP6"/>
<dbReference type="SUPFAM" id="SSF53335">
    <property type="entry name" value="S-adenosyl-L-methionine-dependent methyltransferases"/>
    <property type="match status" value="1"/>
</dbReference>
<feature type="domain" description="Methyltransferase type 11" evidence="1">
    <location>
        <begin position="28"/>
        <end position="109"/>
    </location>
</feature>
<dbReference type="Proteomes" id="UP000824230">
    <property type="component" value="Unassembled WGS sequence"/>
</dbReference>
<dbReference type="Pfam" id="PF08241">
    <property type="entry name" value="Methyltransf_11"/>
    <property type="match status" value="1"/>
</dbReference>
<organism evidence="2 3">
    <name type="scientific">Candidatus Blautia pullistercoris</name>
    <dbReference type="NCBI Taxonomy" id="2838499"/>
    <lineage>
        <taxon>Bacteria</taxon>
        <taxon>Bacillati</taxon>
        <taxon>Bacillota</taxon>
        <taxon>Clostridia</taxon>
        <taxon>Lachnospirales</taxon>
        <taxon>Lachnospiraceae</taxon>
        <taxon>Blautia</taxon>
    </lineage>
</organism>
<comment type="caution">
    <text evidence="2">The sequence shown here is derived from an EMBL/GenBank/DDBJ whole genome shotgun (WGS) entry which is preliminary data.</text>
</comment>
<dbReference type="InterPro" id="IPR029063">
    <property type="entry name" value="SAM-dependent_MTases_sf"/>
</dbReference>
<proteinExistence type="predicted"/>
<evidence type="ECO:0000313" key="2">
    <source>
        <dbReference type="EMBL" id="HIX38777.1"/>
    </source>
</evidence>
<evidence type="ECO:0000313" key="3">
    <source>
        <dbReference type="Proteomes" id="UP000824230"/>
    </source>
</evidence>
<dbReference type="EMBL" id="DXFG01000299">
    <property type="protein sequence ID" value="HIX38777.1"/>
    <property type="molecule type" value="Genomic_DNA"/>
</dbReference>
<gene>
    <name evidence="2" type="ORF">H9738_13070</name>
</gene>
<keyword evidence="2" id="KW-0489">Methyltransferase</keyword>
<reference evidence="2" key="2">
    <citation type="submission" date="2021-04" db="EMBL/GenBank/DDBJ databases">
        <authorList>
            <person name="Gilroy R."/>
        </authorList>
    </citation>
    <scope>NUCLEOTIDE SEQUENCE</scope>
    <source>
        <strain evidence="2">ChiHjej12B11-1927</strain>
    </source>
</reference>
<evidence type="ECO:0000259" key="1">
    <source>
        <dbReference type="Pfam" id="PF08241"/>
    </source>
</evidence>
<sequence>MIGSHPGGQEMTARLLTLSGLRPPARILELGAGEGKTAAYLRTLGFEVRAVDLKPSGPGVEQGDIRRLDFAGESFDCCLAECTVSGCGDGNAALKEAFRVLKKNGCLLIADVFFKKKKAPSLSMREPLIWNCWKEAFEKAGFQIEKGEDETEAWKEFFLESLWNGNAEESCVDFFIEAGKAGCGYFLACLRKGEKNGFI</sequence>